<evidence type="ECO:0000313" key="18">
    <source>
        <dbReference type="EMBL" id="SXF91258.1"/>
    </source>
</evidence>
<reference evidence="14" key="7">
    <citation type="submission" date="2024-01" db="EMBL/GenBank/DDBJ databases">
        <authorList>
            <person name="Macesic N."/>
        </authorList>
    </citation>
    <scope>NUCLEOTIDE SEQUENCE</scope>
    <source>
        <strain evidence="14">CPO071</strain>
    </source>
</reference>
<evidence type="ECO:0000313" key="14">
    <source>
        <dbReference type="EMBL" id="MEC6056354.1"/>
    </source>
</evidence>
<evidence type="ECO:0000256" key="5">
    <source>
        <dbReference type="ARBA" id="ARBA00022519"/>
    </source>
</evidence>
<comment type="subcellular location">
    <subcellularLocation>
        <location evidence="1">Cell inner membrane</location>
        <topology evidence="1">Multi-pass membrane protein</topology>
    </subcellularLocation>
</comment>
<accession>A0A378FCK7</accession>
<feature type="transmembrane region" description="Helical" evidence="11">
    <location>
        <begin position="464"/>
        <end position="484"/>
    </location>
</feature>
<dbReference type="FunFam" id="3.30.70.1450:FF:000005">
    <property type="entry name" value="Citrate transporter protein"/>
    <property type="match status" value="1"/>
</dbReference>
<feature type="domain" description="RCK C-terminal" evidence="12">
    <location>
        <begin position="218"/>
        <end position="307"/>
    </location>
</feature>
<keyword evidence="3" id="KW-0813">Transport</keyword>
<feature type="transmembrane region" description="Helical" evidence="11">
    <location>
        <begin position="5"/>
        <end position="22"/>
    </location>
</feature>
<dbReference type="PANTHER" id="PTHR43652:SF1">
    <property type="entry name" value="RESPONSE REGULATOR"/>
    <property type="match status" value="1"/>
</dbReference>
<reference evidence="19 20" key="1">
    <citation type="submission" date="2017-11" db="EMBL/GenBank/DDBJ databases">
        <authorList>
            <person name="Han C.G."/>
        </authorList>
    </citation>
    <scope>NUCLEOTIDE SEQUENCE [LARGE SCALE GENOMIC DNA]</scope>
    <source>
        <strain evidence="16 20">A5</strain>
        <strain evidence="15 19">A8</strain>
    </source>
</reference>
<comment type="similarity">
    <text evidence="2">Belongs to the CitM (TC 2.A.11) transporter family.</text>
</comment>
<feature type="domain" description="RCK C-terminal" evidence="12">
    <location>
        <begin position="314"/>
        <end position="398"/>
    </location>
</feature>
<sequence length="610" mass="65871">MNGELIWVLSLLAIAVVLFATGKVRMDAIALMVIVAFVLSGTLTLNEAFSGFSDPNVILIAALFIIGDGLVRTGVATKMGAWLVSVAGNSETKMLVYLMLTVAGLGAFMSSTGVVAIFIPVVLSVSARMNTSPSRLMMPLSFAGLISGMMTLVATPPNLVVNSELLREGLHGFSFFSVTPIGLVVLILGIVYMLAVRFMLKTENGESARDGRKRSTFRDLIREYHLTGRARRLAIRPGSPMIGQRLDDLKLRERYCANVIGVERWRRFRRVIVNVNGVSEFRARDVLLIDMSASDVDLRQFCGEQMLEPMVLRGEYFADQALDVGMAEVSLIPDSEMIGKTVREIAFRTRFGLNIVGMKRDGEAMDGSVVDEPLQLGDILLVVGNWRQIALLAKRGRDFVVLNMPVEVDDASPAHSQAPHAIFCLVLMVALMLTDEIPNPIAAIIACLLMGKFRCINAESAYKAIHWPSIILIVGMMPFALALQKTGGVDLVVKGLMDVAGSEGPYLMLGCLFVMCAAIGLFISNTATAVLMAPIALAAAKSMGVSPYPFAMVVAMAASAAFMTPVSSPVNTLVLGPGKYSFSDFVKIGVPFTVLVMVVCVLLIPVLFPF</sequence>
<dbReference type="Proteomes" id="UP000234473">
    <property type="component" value="Unassembled WGS sequence"/>
</dbReference>
<feature type="transmembrane region" description="Helical" evidence="11">
    <location>
        <begin position="95"/>
        <end position="124"/>
    </location>
</feature>
<reference evidence="14" key="6">
    <citation type="journal article" date="2023" name="Nat. Commun.">
        <title>Genomic dissection of endemic carbapenem resistance reveals metallo-beta-lactamase dissemination through clonal, plasmid and integron transfer.</title>
        <authorList>
            <person name="Macesic N."/>
            <person name="Hawkey J."/>
            <person name="Vezina B."/>
            <person name="Wisniewski J.A."/>
            <person name="Cottingham H."/>
            <person name="Blakeway L.V."/>
            <person name="Harshegyi T."/>
            <person name="Pragastis K."/>
            <person name="Badoordeen G.Z."/>
            <person name="Dennison A."/>
            <person name="Spelman D.W."/>
            <person name="Jenney A.W.J."/>
            <person name="Peleg A.Y."/>
        </authorList>
    </citation>
    <scope>NUCLEOTIDE SEQUENCE</scope>
    <source>
        <strain evidence="14">CPO071</strain>
    </source>
</reference>
<evidence type="ECO:0000256" key="8">
    <source>
        <dbReference type="ARBA" id="ARBA00022989"/>
    </source>
</evidence>
<dbReference type="EMBL" id="CP060807">
    <property type="protein sequence ID" value="QNP26207.1"/>
    <property type="molecule type" value="Genomic_DNA"/>
</dbReference>
<dbReference type="KEGG" id="kvq:SP68_07465"/>
<dbReference type="GeneID" id="93272066"/>
<dbReference type="InterPro" id="IPR006037">
    <property type="entry name" value="RCK_C"/>
</dbReference>
<dbReference type="InterPro" id="IPR051679">
    <property type="entry name" value="DASS-Related_Transporters"/>
</dbReference>
<evidence type="ECO:0000259" key="12">
    <source>
        <dbReference type="PROSITE" id="PS51202"/>
    </source>
</evidence>
<evidence type="ECO:0000313" key="15">
    <source>
        <dbReference type="EMBL" id="PLM94520.1"/>
    </source>
</evidence>
<gene>
    <name evidence="18" type="primary">sdcS_1</name>
    <name evidence="16" type="ORF">CWM98_01830</name>
    <name evidence="15" type="ORF">CWN47_14005</name>
    <name evidence="17" type="ORF">IAP99_07600</name>
    <name evidence="13" type="ORF">NUKP37_32630</name>
    <name evidence="14" type="ORF">QAB22_007260</name>
    <name evidence="18" type="ORF">SAMEA3729809_00230</name>
</gene>
<reference evidence="13" key="5">
    <citation type="journal article" date="2022" name="J. Appl. Microbiol.">
        <title>PCR-based ORF typing of Klebsiella pneumoniae for rapid identification of global clones and transmission events.</title>
        <authorList>
            <person name="Nonogaki R."/>
            <person name="Iijima A."/>
            <person name="Kawamura K."/>
            <person name="Kayama S."/>
            <person name="Sugai M."/>
            <person name="Yagi T."/>
            <person name="Arakawa Y."/>
            <person name="Doi Y."/>
            <person name="Suzuki M."/>
        </authorList>
    </citation>
    <scope>NUCLEOTIDE SEQUENCE</scope>
    <source>
        <strain evidence="13">NUKP-37</strain>
    </source>
</reference>
<dbReference type="AlphaFoldDB" id="A0A264C608"/>
<reference evidence="17 22" key="4">
    <citation type="submission" date="2020-08" db="EMBL/GenBank/DDBJ databases">
        <title>Complete genome sequence of Klebsiella pneumoniae KP2757.</title>
        <authorList>
            <person name="Zhang X."/>
        </authorList>
    </citation>
    <scope>NUCLEOTIDE SEQUENCE [LARGE SCALE GENOMIC DNA]</scope>
    <source>
        <strain evidence="17 22">KP2757</strain>
    </source>
</reference>
<evidence type="ECO:0000256" key="6">
    <source>
        <dbReference type="ARBA" id="ARBA00022692"/>
    </source>
</evidence>
<dbReference type="InterPro" id="IPR004680">
    <property type="entry name" value="Cit_transptr-like_dom"/>
</dbReference>
<dbReference type="Proteomes" id="UP000258928">
    <property type="component" value="Unassembled WGS sequence"/>
</dbReference>
<dbReference type="SUPFAM" id="SSF116726">
    <property type="entry name" value="TrkA C-terminal domain-like"/>
    <property type="match status" value="2"/>
</dbReference>
<dbReference type="InterPro" id="IPR036721">
    <property type="entry name" value="RCK_C_sf"/>
</dbReference>
<feature type="transmembrane region" description="Helical" evidence="11">
    <location>
        <begin position="588"/>
        <end position="608"/>
    </location>
</feature>
<dbReference type="Pfam" id="PF03600">
    <property type="entry name" value="CitMHS"/>
    <property type="match status" value="1"/>
</dbReference>
<dbReference type="KEGG" id="kvd:KR75_00935"/>
<evidence type="ECO:0000313" key="16">
    <source>
        <dbReference type="EMBL" id="PLP48930.1"/>
    </source>
</evidence>
<dbReference type="EMBL" id="PICB01000039">
    <property type="protein sequence ID" value="PLP48930.1"/>
    <property type="molecule type" value="Genomic_DNA"/>
</dbReference>
<evidence type="ECO:0000313" key="19">
    <source>
        <dbReference type="Proteomes" id="UP000234412"/>
    </source>
</evidence>
<keyword evidence="5" id="KW-0997">Cell inner membrane</keyword>
<dbReference type="PROSITE" id="PS01271">
    <property type="entry name" value="NA_SULFATE"/>
    <property type="match status" value="1"/>
</dbReference>
<feature type="transmembrane region" description="Helical" evidence="11">
    <location>
        <begin position="175"/>
        <end position="200"/>
    </location>
</feature>
<dbReference type="InterPro" id="IPR031312">
    <property type="entry name" value="Na/sul_symport_CS"/>
</dbReference>
<dbReference type="GO" id="GO:0006813">
    <property type="term" value="P:potassium ion transport"/>
    <property type="evidence" value="ECO:0007669"/>
    <property type="project" value="InterPro"/>
</dbReference>
<evidence type="ECO:0000256" key="2">
    <source>
        <dbReference type="ARBA" id="ARBA00009843"/>
    </source>
</evidence>
<feature type="transmembrane region" description="Helical" evidence="11">
    <location>
        <begin position="504"/>
        <end position="537"/>
    </location>
</feature>
<evidence type="ECO:0000256" key="9">
    <source>
        <dbReference type="ARBA" id="ARBA00023136"/>
    </source>
</evidence>
<keyword evidence="6 11" id="KW-0812">Transmembrane</keyword>
<evidence type="ECO:0000313" key="13">
    <source>
        <dbReference type="EMBL" id="GKJ96567.1"/>
    </source>
</evidence>
<evidence type="ECO:0000256" key="1">
    <source>
        <dbReference type="ARBA" id="ARBA00004429"/>
    </source>
</evidence>
<accession>A0A264C608</accession>
<dbReference type="EMBL" id="BQTA01000009">
    <property type="protein sequence ID" value="GKJ96567.1"/>
    <property type="molecule type" value="Genomic_DNA"/>
</dbReference>
<keyword evidence="8 11" id="KW-1133">Transmembrane helix</keyword>
<dbReference type="Proteomes" id="UP000234412">
    <property type="component" value="Unassembled WGS sequence"/>
</dbReference>
<dbReference type="Proteomes" id="UP001176846">
    <property type="component" value="Unassembled WGS sequence"/>
</dbReference>
<dbReference type="EMBL" id="PIDP01000429">
    <property type="protein sequence ID" value="PLM94520.1"/>
    <property type="molecule type" value="Genomic_DNA"/>
</dbReference>
<dbReference type="Pfam" id="PF02080">
    <property type="entry name" value="TrkA_C"/>
    <property type="match status" value="2"/>
</dbReference>
<feature type="transmembrane region" description="Helical" evidence="11">
    <location>
        <begin position="28"/>
        <end position="45"/>
    </location>
</feature>
<evidence type="ECO:0000256" key="3">
    <source>
        <dbReference type="ARBA" id="ARBA00022448"/>
    </source>
</evidence>
<name>A0A264C608_KLEVA</name>
<dbReference type="Proteomes" id="UP001060507">
    <property type="component" value="Unassembled WGS sequence"/>
</dbReference>
<evidence type="ECO:0000256" key="7">
    <source>
        <dbReference type="ARBA" id="ARBA00022737"/>
    </source>
</evidence>
<keyword evidence="9 11" id="KW-0472">Membrane</keyword>
<reference evidence="18 21" key="3">
    <citation type="submission" date="2018-08" db="EMBL/GenBank/DDBJ databases">
        <authorList>
            <consortium name="Pathogen Informatics"/>
        </authorList>
    </citation>
    <scope>NUCLEOTIDE SEQUENCE [LARGE SCALE GENOMIC DNA]</scope>
    <source>
        <strain evidence="18 21">EuSCAPE_TR218</strain>
    </source>
</reference>
<dbReference type="GO" id="GO:0008324">
    <property type="term" value="F:monoatomic cation transmembrane transporter activity"/>
    <property type="evidence" value="ECO:0007669"/>
    <property type="project" value="InterPro"/>
</dbReference>
<evidence type="ECO:0000256" key="4">
    <source>
        <dbReference type="ARBA" id="ARBA00022475"/>
    </source>
</evidence>
<evidence type="ECO:0000256" key="11">
    <source>
        <dbReference type="SAM" id="Phobius"/>
    </source>
</evidence>
<dbReference type="PROSITE" id="PS51202">
    <property type="entry name" value="RCK_C"/>
    <property type="match status" value="2"/>
</dbReference>
<keyword evidence="7" id="KW-0677">Repeat</keyword>
<protein>
    <recommendedName>
        <fullName evidence="10">Uncharacterized transporter YfbS</fullName>
    </recommendedName>
</protein>
<dbReference type="PANTHER" id="PTHR43652">
    <property type="entry name" value="BASIC AMINO ACID ANTIPORTER YFCC-RELATED"/>
    <property type="match status" value="1"/>
</dbReference>
<dbReference type="Proteomes" id="UP000516181">
    <property type="component" value="Chromosome"/>
</dbReference>
<feature type="transmembrane region" description="Helical" evidence="11">
    <location>
        <begin position="549"/>
        <end position="568"/>
    </location>
</feature>
<feature type="transmembrane region" description="Helical" evidence="11">
    <location>
        <begin position="57"/>
        <end position="75"/>
    </location>
</feature>
<dbReference type="GO" id="GO:0005886">
    <property type="term" value="C:plasma membrane"/>
    <property type="evidence" value="ECO:0007669"/>
    <property type="project" value="UniProtKB-SubCell"/>
</dbReference>
<dbReference type="EMBL" id="UKAS01000001">
    <property type="protein sequence ID" value="SXF91258.1"/>
    <property type="molecule type" value="Genomic_DNA"/>
</dbReference>
<evidence type="ECO:0000313" key="17">
    <source>
        <dbReference type="EMBL" id="QNP26207.1"/>
    </source>
</evidence>
<evidence type="ECO:0000256" key="10">
    <source>
        <dbReference type="ARBA" id="ARBA00072919"/>
    </source>
</evidence>
<keyword evidence="4" id="KW-1003">Cell membrane</keyword>
<evidence type="ECO:0000313" key="22">
    <source>
        <dbReference type="Proteomes" id="UP000516181"/>
    </source>
</evidence>
<dbReference type="Gene3D" id="3.30.70.1450">
    <property type="entry name" value="Regulator of K+ conductance, C-terminal domain"/>
    <property type="match status" value="2"/>
</dbReference>
<feature type="transmembrane region" description="Helical" evidence="11">
    <location>
        <begin position="136"/>
        <end position="155"/>
    </location>
</feature>
<proteinExistence type="inferred from homology"/>
<dbReference type="OMA" id="CLFVMCA"/>
<dbReference type="FunFam" id="3.30.70.1450:FF:000006">
    <property type="entry name" value="Citrate transporter protein"/>
    <property type="match status" value="1"/>
</dbReference>
<reference evidence="19 20" key="2">
    <citation type="submission" date="2018-01" db="EMBL/GenBank/DDBJ databases">
        <title>Genomic study of Klebsiella pneumoniae.</title>
        <authorList>
            <person name="Yang Y."/>
            <person name="Bicalho R."/>
        </authorList>
    </citation>
    <scope>NUCLEOTIDE SEQUENCE [LARGE SCALE GENOMIC DNA]</scope>
    <source>
        <strain evidence="16 20">A5</strain>
        <strain evidence="15 19">A8</strain>
    </source>
</reference>
<dbReference type="RefSeq" id="WP_008803943.1">
    <property type="nucleotide sequence ID" value="NZ_AP024592.1"/>
</dbReference>
<dbReference type="EMBL" id="JARTTN020000001">
    <property type="protein sequence ID" value="MEC6056354.1"/>
    <property type="molecule type" value="Genomic_DNA"/>
</dbReference>
<evidence type="ECO:0000313" key="20">
    <source>
        <dbReference type="Proteomes" id="UP000234473"/>
    </source>
</evidence>
<evidence type="ECO:0000313" key="21">
    <source>
        <dbReference type="Proteomes" id="UP000258928"/>
    </source>
</evidence>
<organism evidence="16 20">
    <name type="scientific">Klebsiella variicola</name>
    <dbReference type="NCBI Taxonomy" id="244366"/>
    <lineage>
        <taxon>Bacteria</taxon>
        <taxon>Pseudomonadati</taxon>
        <taxon>Pseudomonadota</taxon>
        <taxon>Gammaproteobacteria</taxon>
        <taxon>Enterobacterales</taxon>
        <taxon>Enterobacteriaceae</taxon>
        <taxon>Klebsiella/Raoultella group</taxon>
        <taxon>Klebsiella</taxon>
        <taxon>Klebsiella pneumoniae complex</taxon>
    </lineage>
</organism>